<evidence type="ECO:0000256" key="2">
    <source>
        <dbReference type="SAM" id="MobiDB-lite"/>
    </source>
</evidence>
<dbReference type="EMBL" id="JARBJD010000110">
    <property type="protein sequence ID" value="KAK2952004.1"/>
    <property type="molecule type" value="Genomic_DNA"/>
</dbReference>
<gene>
    <name evidence="3" type="ORF">BLNAU_13104</name>
</gene>
<feature type="compositionally biased region" description="Polar residues" evidence="2">
    <location>
        <begin position="351"/>
        <end position="371"/>
    </location>
</feature>
<keyword evidence="4" id="KW-1185">Reference proteome</keyword>
<feature type="coiled-coil region" evidence="1">
    <location>
        <begin position="550"/>
        <end position="577"/>
    </location>
</feature>
<accession>A0ABQ9XKK4</accession>
<dbReference type="Proteomes" id="UP001281761">
    <property type="component" value="Unassembled WGS sequence"/>
</dbReference>
<evidence type="ECO:0000313" key="4">
    <source>
        <dbReference type="Proteomes" id="UP001281761"/>
    </source>
</evidence>
<evidence type="ECO:0000256" key="1">
    <source>
        <dbReference type="SAM" id="Coils"/>
    </source>
</evidence>
<feature type="coiled-coil region" evidence="1">
    <location>
        <begin position="182"/>
        <end position="223"/>
    </location>
</feature>
<evidence type="ECO:0000313" key="3">
    <source>
        <dbReference type="EMBL" id="KAK2952004.1"/>
    </source>
</evidence>
<comment type="caution">
    <text evidence="3">The sequence shown here is derived from an EMBL/GenBank/DDBJ whole genome shotgun (WGS) entry which is preliminary data.</text>
</comment>
<feature type="compositionally biased region" description="Low complexity" evidence="2">
    <location>
        <begin position="140"/>
        <end position="161"/>
    </location>
</feature>
<sequence>MSEQSILSKNKEILITLVTQVENLNESFINKQISLDEYLDGMKDTHNSLSQFLNQMVNAKAVILEQQDEIKALLTDLESALKIEPNDSKLLSTNQKLLEIQMISENELTQIDAWMEQAAMLFVIVKERLTQIQSAFKRTVTPPHPTVSSTSSTPSLHSPRPNLDTPLVRLVKASSDEDKEDVVVLVEQYEKLKDKKADLAQTIALSQQRIDELHEEKERLLVLKEENTSKSLKTDHKVSFYDGSKGPNPTPPSPRKRPPNTRPFSSGSDQKVSKPKHRMNQPDFIEVPRLSKPAPSISPYPLTSTKSFQSKTSRPSLTHVTKSEVILPTQKRERQSMSAQTRSKTPKGLSVSVNATRASTKRSGSVKTGRASMSSLASLQIDNEEDARKMIASFEQRKAEAIATKDFRSADKCQKSILKLKETIGKSRVDSVEARYQERMQTITAEHTKEKEALDLKWKRNFQRHTQTAEHLRIQMKAQGEYDIRIIQQEDFDNGPKYHPSKALLELKVKLDRSIKANQFVAAEKLQKDYDHLLNTEQKQFEADRNVRLQRRIDQQIAKQEQSMIELERRIQEDHAAMMKVKDTSYQELHHRFQLIKQTEADTHSIELQKLSRQAPV</sequence>
<reference evidence="3 4" key="1">
    <citation type="journal article" date="2022" name="bioRxiv">
        <title>Genomics of Preaxostyla Flagellates Illuminates Evolutionary Transitions and the Path Towards Mitochondrial Loss.</title>
        <authorList>
            <person name="Novak L.V.F."/>
            <person name="Treitli S.C."/>
            <person name="Pyrih J."/>
            <person name="Halakuc P."/>
            <person name="Pipaliya S.V."/>
            <person name="Vacek V."/>
            <person name="Brzon O."/>
            <person name="Soukal P."/>
            <person name="Eme L."/>
            <person name="Dacks J.B."/>
            <person name="Karnkowska A."/>
            <person name="Elias M."/>
            <person name="Hampl V."/>
        </authorList>
    </citation>
    <scope>NUCLEOTIDE SEQUENCE [LARGE SCALE GENOMIC DNA]</scope>
    <source>
        <strain evidence="3">NAU3</strain>
        <tissue evidence="3">Gut</tissue>
    </source>
</reference>
<feature type="region of interest" description="Disordered" evidence="2">
    <location>
        <begin position="233"/>
        <end position="371"/>
    </location>
</feature>
<keyword evidence="1" id="KW-0175">Coiled coil</keyword>
<name>A0ABQ9XKK4_9EUKA</name>
<organism evidence="3 4">
    <name type="scientific">Blattamonas nauphoetae</name>
    <dbReference type="NCBI Taxonomy" id="2049346"/>
    <lineage>
        <taxon>Eukaryota</taxon>
        <taxon>Metamonada</taxon>
        <taxon>Preaxostyla</taxon>
        <taxon>Oxymonadida</taxon>
        <taxon>Blattamonas</taxon>
    </lineage>
</organism>
<feature type="compositionally biased region" description="Polar residues" evidence="2">
    <location>
        <begin position="301"/>
        <end position="320"/>
    </location>
</feature>
<protein>
    <submittedName>
        <fullName evidence="3">Uncharacterized protein</fullName>
    </submittedName>
</protein>
<proteinExistence type="predicted"/>
<feature type="region of interest" description="Disordered" evidence="2">
    <location>
        <begin position="140"/>
        <end position="165"/>
    </location>
</feature>